<dbReference type="PANTHER" id="PTHR14969:SF13">
    <property type="entry name" value="AT30094P"/>
    <property type="match status" value="1"/>
</dbReference>
<dbReference type="eggNOG" id="COG0671">
    <property type="taxonomic scope" value="Bacteria"/>
</dbReference>
<dbReference type="SMART" id="SM00014">
    <property type="entry name" value="acidPPc"/>
    <property type="match status" value="1"/>
</dbReference>
<dbReference type="EMBL" id="ATHI01000030">
    <property type="protein sequence ID" value="EPR31000.1"/>
    <property type="molecule type" value="Genomic_DNA"/>
</dbReference>
<keyword evidence="1" id="KW-1133">Transmembrane helix</keyword>
<feature type="domain" description="Phosphatidic acid phosphatase type 2/haloperoxidase" evidence="2">
    <location>
        <begin position="90"/>
        <end position="200"/>
    </location>
</feature>
<protein>
    <submittedName>
        <fullName evidence="3">Phosphoesterase PA-phosphatase related protein</fullName>
    </submittedName>
</protein>
<evidence type="ECO:0000313" key="3">
    <source>
        <dbReference type="EMBL" id="EPR31000.1"/>
    </source>
</evidence>
<dbReference type="Pfam" id="PF01569">
    <property type="entry name" value="PAP2"/>
    <property type="match status" value="1"/>
</dbReference>
<name>S7T3C2_9BACT</name>
<gene>
    <name evidence="3" type="ORF">dsat_1127</name>
</gene>
<reference evidence="3 4" key="1">
    <citation type="journal article" date="2013" name="Genome Announc.">
        <title>Draft genome sequences for three mercury-methylating, sulfate-reducing bacteria.</title>
        <authorList>
            <person name="Brown S.D."/>
            <person name="Hurt R.A.Jr."/>
            <person name="Gilmour C.C."/>
            <person name="Elias D.A."/>
        </authorList>
    </citation>
    <scope>NUCLEOTIDE SEQUENCE [LARGE SCALE GENOMIC DNA]</scope>
    <source>
        <strain evidence="3 4">DSM 16529</strain>
    </source>
</reference>
<feature type="transmembrane region" description="Helical" evidence="1">
    <location>
        <begin position="60"/>
        <end position="78"/>
    </location>
</feature>
<dbReference type="InterPro" id="IPR036938">
    <property type="entry name" value="PAP2/HPO_sf"/>
</dbReference>
<keyword evidence="4" id="KW-1185">Reference proteome</keyword>
<feature type="transmembrane region" description="Helical" evidence="1">
    <location>
        <begin position="153"/>
        <end position="173"/>
    </location>
</feature>
<proteinExistence type="predicted"/>
<evidence type="ECO:0000259" key="2">
    <source>
        <dbReference type="SMART" id="SM00014"/>
    </source>
</evidence>
<dbReference type="SUPFAM" id="SSF48317">
    <property type="entry name" value="Acid phosphatase/Vanadium-dependent haloperoxidase"/>
    <property type="match status" value="1"/>
</dbReference>
<dbReference type="InterPro" id="IPR000326">
    <property type="entry name" value="PAP2/HPO"/>
</dbReference>
<dbReference type="AlphaFoldDB" id="S7T3C2"/>
<accession>S7T3C2</accession>
<dbReference type="Gene3D" id="1.20.144.10">
    <property type="entry name" value="Phosphatidic acid phosphatase type 2/haloperoxidase"/>
    <property type="match status" value="2"/>
</dbReference>
<dbReference type="OrthoDB" id="9801622at2"/>
<dbReference type="RefSeq" id="WP_020887824.1">
    <property type="nucleotide sequence ID" value="NZ_ATHI01000030.1"/>
</dbReference>
<sequence length="215" mass="24093">MTTLSFRAILGRWLLCSLPLLAMLAAIWLLFEDATAADWAFRVHRDENQWAKTLMRAFSDWGNPVLYTLAALCLFRAWKKGEKHRVRYWLTFAALQIFISFFLVRVTKIALGSPRPDASDRLFRPMTLDASHHSLPSGHTAESTGTGTALALAWPHAAVSLALGVFVGLIAFSRIYLSWHSPSDVFFGWLFGSMAGIFAAVLADVRWSRLFSRSA</sequence>
<feature type="transmembrane region" description="Helical" evidence="1">
    <location>
        <begin position="185"/>
        <end position="203"/>
    </location>
</feature>
<feature type="transmembrane region" description="Helical" evidence="1">
    <location>
        <begin position="90"/>
        <end position="111"/>
    </location>
</feature>
<dbReference type="STRING" id="1121439.dsat_1127"/>
<dbReference type="Proteomes" id="UP000014975">
    <property type="component" value="Unassembled WGS sequence"/>
</dbReference>
<keyword evidence="1" id="KW-0812">Transmembrane</keyword>
<comment type="caution">
    <text evidence="3">The sequence shown here is derived from an EMBL/GenBank/DDBJ whole genome shotgun (WGS) entry which is preliminary data.</text>
</comment>
<dbReference type="PATRIC" id="fig|1121439.3.peg.2505"/>
<keyword evidence="1" id="KW-0472">Membrane</keyword>
<evidence type="ECO:0000256" key="1">
    <source>
        <dbReference type="SAM" id="Phobius"/>
    </source>
</evidence>
<organism evidence="3 4">
    <name type="scientific">Alkalidesulfovibrio alkalitolerans DSM 16529</name>
    <dbReference type="NCBI Taxonomy" id="1121439"/>
    <lineage>
        <taxon>Bacteria</taxon>
        <taxon>Pseudomonadati</taxon>
        <taxon>Thermodesulfobacteriota</taxon>
        <taxon>Desulfovibrionia</taxon>
        <taxon>Desulfovibrionales</taxon>
        <taxon>Desulfovibrionaceae</taxon>
        <taxon>Alkalidesulfovibrio</taxon>
    </lineage>
</organism>
<evidence type="ECO:0000313" key="4">
    <source>
        <dbReference type="Proteomes" id="UP000014975"/>
    </source>
</evidence>
<dbReference type="PANTHER" id="PTHR14969">
    <property type="entry name" value="SPHINGOSINE-1-PHOSPHATE PHOSPHOHYDROLASE"/>
    <property type="match status" value="1"/>
</dbReference>